<organism evidence="1 2">
    <name type="scientific">Salipiger aestuarii</name>
    <dbReference type="NCBI Taxonomy" id="568098"/>
    <lineage>
        <taxon>Bacteria</taxon>
        <taxon>Pseudomonadati</taxon>
        <taxon>Pseudomonadota</taxon>
        <taxon>Alphaproteobacteria</taxon>
        <taxon>Rhodobacterales</taxon>
        <taxon>Roseobacteraceae</taxon>
        <taxon>Salipiger</taxon>
    </lineage>
</organism>
<dbReference type="AlphaFoldDB" id="A0A327XEB0"/>
<reference evidence="1 2" key="1">
    <citation type="submission" date="2018-06" db="EMBL/GenBank/DDBJ databases">
        <title>Genomic Encyclopedia of Archaeal and Bacterial Type Strains, Phase II (KMG-II): from individual species to whole genera.</title>
        <authorList>
            <person name="Goeker M."/>
        </authorList>
    </citation>
    <scope>NUCLEOTIDE SEQUENCE [LARGE SCALE GENOMIC DNA]</scope>
    <source>
        <strain evidence="1 2">DSM 22011</strain>
    </source>
</reference>
<keyword evidence="2" id="KW-1185">Reference proteome</keyword>
<sequence>MSLCSCITATTLDLQDESILGFVQQSLAPRYATNANLIFKWLRDPRYVPEPPAEPDAARFVPAEIVDRPMQDDDRAATGP</sequence>
<evidence type="ECO:0000313" key="2">
    <source>
        <dbReference type="Proteomes" id="UP000249165"/>
    </source>
</evidence>
<dbReference type="EMBL" id="QLMG01000108">
    <property type="protein sequence ID" value="RAK07153.1"/>
    <property type="molecule type" value="Genomic_DNA"/>
</dbReference>
<proteinExistence type="predicted"/>
<dbReference type="Proteomes" id="UP000249165">
    <property type="component" value="Unassembled WGS sequence"/>
</dbReference>
<evidence type="ECO:0000313" key="1">
    <source>
        <dbReference type="EMBL" id="RAK07153.1"/>
    </source>
</evidence>
<name>A0A327XEB0_9RHOB</name>
<accession>A0A327XEB0</accession>
<comment type="caution">
    <text evidence="1">The sequence shown here is derived from an EMBL/GenBank/DDBJ whole genome shotgun (WGS) entry which is preliminary data.</text>
</comment>
<protein>
    <submittedName>
        <fullName evidence="1">Uncharacterized protein</fullName>
    </submittedName>
</protein>
<feature type="non-terminal residue" evidence="1">
    <location>
        <position position="80"/>
    </location>
</feature>
<gene>
    <name evidence="1" type="ORF">ATI53_11081</name>
</gene>